<evidence type="ECO:0000256" key="5">
    <source>
        <dbReference type="ARBA" id="ARBA00022801"/>
    </source>
</evidence>
<keyword evidence="6" id="KW-0460">Magnesium</keyword>
<feature type="binding site" evidence="6">
    <location>
        <position position="108"/>
    </location>
    <ligand>
        <name>Mg(2+)</name>
        <dbReference type="ChEBI" id="CHEBI:18420"/>
    </ligand>
</feature>
<protein>
    <recommendedName>
        <fullName evidence="6">Endonuclease V</fullName>
        <ecNumber evidence="6">3.1.21.7</ecNumber>
    </recommendedName>
    <alternativeName>
        <fullName evidence="6">Deoxyinosine 3'endonuclease</fullName>
    </alternativeName>
    <alternativeName>
        <fullName evidence="6">Deoxyribonuclease V</fullName>
        <shortName evidence="6">DNase V</shortName>
    </alternativeName>
</protein>
<dbReference type="PATRIC" id="fig|276.5.peg.1299"/>
<dbReference type="OrthoDB" id="9790916at2"/>
<gene>
    <name evidence="6" type="primary">nfi</name>
    <name evidence="7" type="ORF">THFILI_05280</name>
</gene>
<dbReference type="Proteomes" id="UP000030364">
    <property type="component" value="Unassembled WGS sequence"/>
</dbReference>
<dbReference type="CDD" id="cd06559">
    <property type="entry name" value="Endonuclease_V"/>
    <property type="match status" value="1"/>
</dbReference>
<feature type="binding site" evidence="6">
    <location>
        <position position="40"/>
    </location>
    <ligand>
        <name>Mg(2+)</name>
        <dbReference type="ChEBI" id="CHEBI:18420"/>
    </ligand>
</feature>
<comment type="similarity">
    <text evidence="6">Belongs to the endonuclease V family.</text>
</comment>
<keyword evidence="6" id="KW-0234">DNA repair</keyword>
<comment type="cofactor">
    <cofactor evidence="6">
        <name>Mg(2+)</name>
        <dbReference type="ChEBI" id="CHEBI:18420"/>
    </cofactor>
</comment>
<evidence type="ECO:0000256" key="6">
    <source>
        <dbReference type="HAMAP-Rule" id="MF_00801"/>
    </source>
</evidence>
<feature type="site" description="Interaction with target DNA" evidence="6">
    <location>
        <position position="78"/>
    </location>
</feature>
<keyword evidence="8" id="KW-1185">Reference proteome</keyword>
<keyword evidence="3 6" id="KW-0540">Nuclease</keyword>
<comment type="caution">
    <text evidence="7">The sequence shown here is derived from an EMBL/GenBank/DDBJ whole genome shotgun (WGS) entry which is preliminary data.</text>
</comment>
<dbReference type="GO" id="GO:0006281">
    <property type="term" value="P:DNA repair"/>
    <property type="evidence" value="ECO:0007669"/>
    <property type="project" value="UniProtKB-UniRule"/>
</dbReference>
<keyword evidence="6" id="KW-0479">Metal-binding</keyword>
<dbReference type="AlphaFoldDB" id="A0A0A2WU92"/>
<proteinExistence type="inferred from homology"/>
<comment type="subcellular location">
    <subcellularLocation>
        <location evidence="1 6">Cytoplasm</location>
    </subcellularLocation>
</comment>
<evidence type="ECO:0000256" key="4">
    <source>
        <dbReference type="ARBA" id="ARBA00022759"/>
    </source>
</evidence>
<dbReference type="EC" id="3.1.21.7" evidence="6"/>
<accession>A0A0A2WU92</accession>
<dbReference type="STRING" id="276.THFILI_05280"/>
<keyword evidence="5 6" id="KW-0378">Hydrolase</keyword>
<dbReference type="HAMAP" id="MF_00801">
    <property type="entry name" value="Endonuclease_5"/>
    <property type="match status" value="1"/>
</dbReference>
<comment type="catalytic activity">
    <reaction evidence="6">
        <text>Endonucleolytic cleavage at apurinic or apyrimidinic sites to products with a 5'-phosphate.</text>
        <dbReference type="EC" id="3.1.21.7"/>
    </reaction>
</comment>
<name>A0A0A2WU92_THEFI</name>
<dbReference type="PANTHER" id="PTHR28511">
    <property type="entry name" value="ENDONUCLEASE V"/>
    <property type="match status" value="1"/>
</dbReference>
<evidence type="ECO:0000256" key="2">
    <source>
        <dbReference type="ARBA" id="ARBA00022490"/>
    </source>
</evidence>
<keyword evidence="6" id="KW-0227">DNA damage</keyword>
<dbReference type="GO" id="GO:0043737">
    <property type="term" value="F:deoxyribonuclease V activity"/>
    <property type="evidence" value="ECO:0007669"/>
    <property type="project" value="UniProtKB-UniRule"/>
</dbReference>
<dbReference type="EMBL" id="JPSL02000038">
    <property type="protein sequence ID" value="KGQ21890.1"/>
    <property type="molecule type" value="Genomic_DNA"/>
</dbReference>
<keyword evidence="2 6" id="KW-0963">Cytoplasm</keyword>
<evidence type="ECO:0000256" key="1">
    <source>
        <dbReference type="ARBA" id="ARBA00004496"/>
    </source>
</evidence>
<sequence length="231" mass="25066">MTLFPKPQSLEKARSLQEALRNRVVLEGSLEGVRRLAALDAAHKKGGPLVAVAVLYDLEKGPLFVGRGRVEEAELFPYVPGFLSFREAPAYLEALRALPEAPEVLLVDGQGIAHPRGLGIASHLGVHLDLPSLGVAKSLLYGRPEAPLPQEAGSAVRLLSPEGRPLGYVYRSRTGTRPLYVSPGHRVGLEEALAFVRRLPTRYRLPEPLRLAHLEATRARVEAWSTGSPGS</sequence>
<organism evidence="7 8">
    <name type="scientific">Thermus filiformis</name>
    <dbReference type="NCBI Taxonomy" id="276"/>
    <lineage>
        <taxon>Bacteria</taxon>
        <taxon>Thermotogati</taxon>
        <taxon>Deinococcota</taxon>
        <taxon>Deinococci</taxon>
        <taxon>Thermales</taxon>
        <taxon>Thermaceae</taxon>
        <taxon>Thermus</taxon>
    </lineage>
</organism>
<evidence type="ECO:0000256" key="3">
    <source>
        <dbReference type="ARBA" id="ARBA00022722"/>
    </source>
</evidence>
<dbReference type="GO" id="GO:0003727">
    <property type="term" value="F:single-stranded RNA binding"/>
    <property type="evidence" value="ECO:0007669"/>
    <property type="project" value="TreeGrafter"/>
</dbReference>
<dbReference type="Pfam" id="PF04493">
    <property type="entry name" value="Endonuclease_5"/>
    <property type="match status" value="1"/>
</dbReference>
<dbReference type="GO" id="GO:0000287">
    <property type="term" value="F:magnesium ion binding"/>
    <property type="evidence" value="ECO:0007669"/>
    <property type="project" value="UniProtKB-UniRule"/>
</dbReference>
<dbReference type="RefSeq" id="WP_038064324.1">
    <property type="nucleotide sequence ID" value="NZ_JPSL02000038.1"/>
</dbReference>
<dbReference type="InterPro" id="IPR007581">
    <property type="entry name" value="Endonuclease-V"/>
</dbReference>
<keyword evidence="4 6" id="KW-0255">Endonuclease</keyword>
<evidence type="ECO:0000313" key="7">
    <source>
        <dbReference type="EMBL" id="KGQ21890.1"/>
    </source>
</evidence>
<reference evidence="7 8" key="1">
    <citation type="journal article" date="2015" name="Genome Announc.">
        <title>Draft Genome Sequence of the Thermophile Thermus filiformis ATCC 43280, Producer of Carotenoid-(Di)glucoside-Branched Fatty Acid (Di)esters and Source of Hyperthermostable Enzymes of Biotechnological Interest.</title>
        <authorList>
            <person name="Mandelli F."/>
            <person name="Oliveira Ramires B."/>
            <person name="Couger M.B."/>
            <person name="Paixao D.A."/>
            <person name="Camilo C.M."/>
            <person name="Polikarpov I."/>
            <person name="Prade R."/>
            <person name="Riano-Pachon D.M."/>
            <person name="Squina F.M."/>
        </authorList>
    </citation>
    <scope>NUCLEOTIDE SEQUENCE [LARGE SCALE GENOMIC DNA]</scope>
    <source>
        <strain evidence="7 8">ATCC 43280</strain>
    </source>
</reference>
<dbReference type="Gene3D" id="3.30.2170.10">
    <property type="entry name" value="archaeoglobus fulgidus dsm 4304 superfamily"/>
    <property type="match status" value="1"/>
</dbReference>
<comment type="function">
    <text evidence="6">DNA repair enzyme involved in the repair of deaminated bases. Selectively cleaves double-stranded DNA at the second phosphodiester bond 3' to a deoxyinosine leaving behind the intact lesion on the nicked DNA.</text>
</comment>
<dbReference type="GO" id="GO:0005737">
    <property type="term" value="C:cytoplasm"/>
    <property type="evidence" value="ECO:0007669"/>
    <property type="project" value="UniProtKB-SubCell"/>
</dbReference>
<evidence type="ECO:0000313" key="8">
    <source>
        <dbReference type="Proteomes" id="UP000030364"/>
    </source>
</evidence>
<dbReference type="PANTHER" id="PTHR28511:SF1">
    <property type="entry name" value="ENDONUCLEASE V"/>
    <property type="match status" value="1"/>
</dbReference>
<dbReference type="GO" id="GO:0016891">
    <property type="term" value="F:RNA endonuclease activity producing 5'-phosphomonoesters, hydrolytic mechanism"/>
    <property type="evidence" value="ECO:0007669"/>
    <property type="project" value="TreeGrafter"/>
</dbReference>